<reference evidence="11 12" key="1">
    <citation type="submission" date="2019-03" db="EMBL/GenBank/DDBJ databases">
        <title>Sequencing 25 genomes of Wallemia mellicola.</title>
        <authorList>
            <person name="Gostincar C."/>
        </authorList>
    </citation>
    <scope>NUCLEOTIDE SEQUENCE [LARGE SCALE GENOMIC DNA]</scope>
    <source>
        <strain evidence="7 12">EXF-1262</strain>
        <strain evidence="9 13">EXF-1274</strain>
        <strain evidence="6 14">EXF-6152</strain>
        <strain evidence="10 15">EXF-757</strain>
        <strain evidence="8 11">EXF-8738</strain>
    </source>
</reference>
<feature type="compositionally biased region" description="Low complexity" evidence="4">
    <location>
        <begin position="177"/>
        <end position="216"/>
    </location>
</feature>
<dbReference type="InterPro" id="IPR013889">
    <property type="entry name" value="Karyogamy_KAR9"/>
</dbReference>
<protein>
    <recommendedName>
        <fullName evidence="5">GAR domain-containing protein</fullName>
    </recommendedName>
</protein>
<dbReference type="EMBL" id="SPRW01000039">
    <property type="protein sequence ID" value="TIC63113.1"/>
    <property type="molecule type" value="Genomic_DNA"/>
</dbReference>
<sequence length="393" mass="44968">MMTTVEEIEFRLFELQELIHSNTENTLIEDKLHDIDDIVDDKTPIELVNEIEQLRYDINDKNWLIIYQSTSNQCKFMLNSLDKSYNYTKELLNDQSDFKNIYNSFKIKLNYYTPSIQRVLNTLTKYINQHSNGHCLRDHADLQKRWKELDNQLLDLDSKLQRMQDVNSLSNNLQLLNIDSTPSKSPSSRPSSSLSFTSKLPRPSTPSSRSYSPTPSNASTPSRIPRTKRSSSHLFADIGSRNLMTPEPQLRATARPFWGASNEPIPRTRRIISGRSSNISTSTINDLATYHPNSKDPLDIQVAKIYNENGLGIGIERVDPPLTKKPAPDSSSNIQAQYAFETTHNRKVVVCKLLELKATRKAQLNGEPNRQKVMVRVGGGWKDLKSYLIERQQ</sequence>
<dbReference type="Proteomes" id="UP000307169">
    <property type="component" value="Unassembled WGS sequence"/>
</dbReference>
<evidence type="ECO:0000313" key="11">
    <source>
        <dbReference type="Proteomes" id="UP000305647"/>
    </source>
</evidence>
<dbReference type="GO" id="GO:0005938">
    <property type="term" value="C:cell cortex"/>
    <property type="evidence" value="ECO:0007669"/>
    <property type="project" value="TreeGrafter"/>
</dbReference>
<evidence type="ECO:0000313" key="12">
    <source>
        <dbReference type="Proteomes" id="UP000307169"/>
    </source>
</evidence>
<feature type="region of interest" description="Disordered" evidence="4">
    <location>
        <begin position="177"/>
        <end position="247"/>
    </location>
</feature>
<dbReference type="Proteomes" id="UP000310708">
    <property type="component" value="Unassembled WGS sequence"/>
</dbReference>
<evidence type="ECO:0000256" key="2">
    <source>
        <dbReference type="ARBA" id="ARBA00022490"/>
    </source>
</evidence>
<evidence type="ECO:0000256" key="1">
    <source>
        <dbReference type="ARBA" id="ARBA00004245"/>
    </source>
</evidence>
<comment type="subcellular location">
    <subcellularLocation>
        <location evidence="1">Cytoplasm</location>
        <location evidence="1">Cytoskeleton</location>
    </subcellularLocation>
</comment>
<dbReference type="EMBL" id="SPRH01000040">
    <property type="protein sequence ID" value="TIB98225.1"/>
    <property type="molecule type" value="Genomic_DNA"/>
</dbReference>
<dbReference type="PROSITE" id="PS51460">
    <property type="entry name" value="GAR"/>
    <property type="match status" value="1"/>
</dbReference>
<dbReference type="PANTHER" id="PTHR37271:SF1">
    <property type="entry name" value="KARYOGAMY PROTEIN KAR9"/>
    <property type="match status" value="1"/>
</dbReference>
<evidence type="ECO:0000256" key="3">
    <source>
        <dbReference type="ARBA" id="ARBA00023212"/>
    </source>
</evidence>
<organism evidence="7 12">
    <name type="scientific">Wallemia mellicola</name>
    <dbReference type="NCBI Taxonomy" id="1708541"/>
    <lineage>
        <taxon>Eukaryota</taxon>
        <taxon>Fungi</taxon>
        <taxon>Dikarya</taxon>
        <taxon>Basidiomycota</taxon>
        <taxon>Wallemiomycotina</taxon>
        <taxon>Wallemiomycetes</taxon>
        <taxon>Wallemiales</taxon>
        <taxon>Wallemiaceae</taxon>
        <taxon>Wallemia</taxon>
    </lineage>
</organism>
<evidence type="ECO:0000313" key="7">
    <source>
        <dbReference type="EMBL" id="TIB98225.1"/>
    </source>
</evidence>
<evidence type="ECO:0000313" key="13">
    <source>
        <dbReference type="Proteomes" id="UP000309601"/>
    </source>
</evidence>
<dbReference type="GO" id="GO:0005816">
    <property type="term" value="C:spindle pole body"/>
    <property type="evidence" value="ECO:0007669"/>
    <property type="project" value="TreeGrafter"/>
</dbReference>
<dbReference type="GO" id="GO:0008017">
    <property type="term" value="F:microtubule binding"/>
    <property type="evidence" value="ECO:0007669"/>
    <property type="project" value="InterPro"/>
</dbReference>
<evidence type="ECO:0000313" key="14">
    <source>
        <dbReference type="Proteomes" id="UP000310685"/>
    </source>
</evidence>
<evidence type="ECO:0000313" key="9">
    <source>
        <dbReference type="EMBL" id="TIC63113.1"/>
    </source>
</evidence>
<dbReference type="EMBL" id="SPRO01000020">
    <property type="protein sequence ID" value="TIC30176.1"/>
    <property type="molecule type" value="Genomic_DNA"/>
</dbReference>
<dbReference type="Proteomes" id="UP000305647">
    <property type="component" value="Unassembled WGS sequence"/>
</dbReference>
<evidence type="ECO:0000256" key="4">
    <source>
        <dbReference type="SAM" id="MobiDB-lite"/>
    </source>
</evidence>
<dbReference type="Proteomes" id="UP000310685">
    <property type="component" value="Unassembled WGS sequence"/>
</dbReference>
<dbReference type="GO" id="GO:0030473">
    <property type="term" value="P:nuclear migration along microtubule"/>
    <property type="evidence" value="ECO:0007669"/>
    <property type="project" value="TreeGrafter"/>
</dbReference>
<gene>
    <name evidence="10" type="ORF">E3Q01_02375</name>
    <name evidence="9" type="ORF">E3Q02_03190</name>
    <name evidence="8" type="ORF">E3Q10_02210</name>
    <name evidence="7" type="ORF">E3Q17_03094</name>
    <name evidence="6" type="ORF">E3Q22_02674</name>
</gene>
<proteinExistence type="predicted"/>
<evidence type="ECO:0000313" key="10">
    <source>
        <dbReference type="EMBL" id="TIC65050.1"/>
    </source>
</evidence>
<dbReference type="InterPro" id="IPR036534">
    <property type="entry name" value="GAR_dom_sf"/>
</dbReference>
<dbReference type="Proteomes" id="UP000309601">
    <property type="component" value="Unassembled WGS sequence"/>
</dbReference>
<dbReference type="AlphaFoldDB" id="A0A4T0NM51"/>
<dbReference type="PANTHER" id="PTHR37271">
    <property type="entry name" value="KARYOGAMY PROTEIN KAR9"/>
    <property type="match status" value="1"/>
</dbReference>
<dbReference type="GO" id="GO:0043332">
    <property type="term" value="C:mating projection tip"/>
    <property type="evidence" value="ECO:0007669"/>
    <property type="project" value="TreeGrafter"/>
</dbReference>
<accession>A0A4T0NM51</accession>
<dbReference type="EMBL" id="SPRC01000027">
    <property type="protein sequence ID" value="TIB78321.1"/>
    <property type="molecule type" value="Genomic_DNA"/>
</dbReference>
<feature type="domain" description="GAR" evidence="5">
    <location>
        <begin position="293"/>
        <end position="393"/>
    </location>
</feature>
<dbReference type="EMBL" id="SPRX01000027">
    <property type="protein sequence ID" value="TIC65050.1"/>
    <property type="molecule type" value="Genomic_DNA"/>
</dbReference>
<dbReference type="GO" id="GO:0051293">
    <property type="term" value="P:establishment of spindle localization"/>
    <property type="evidence" value="ECO:0007669"/>
    <property type="project" value="TreeGrafter"/>
</dbReference>
<evidence type="ECO:0000313" key="6">
    <source>
        <dbReference type="EMBL" id="TIB78321.1"/>
    </source>
</evidence>
<keyword evidence="2" id="KW-0963">Cytoplasm</keyword>
<dbReference type="InterPro" id="IPR003108">
    <property type="entry name" value="GAR_dom"/>
</dbReference>
<keyword evidence="3" id="KW-0206">Cytoskeleton</keyword>
<dbReference type="Gene3D" id="3.30.920.20">
    <property type="entry name" value="Gas2-like domain"/>
    <property type="match status" value="1"/>
</dbReference>
<name>A0A4T0NM51_9BASI</name>
<comment type="caution">
    <text evidence="7">The sequence shown here is derived from an EMBL/GenBank/DDBJ whole genome shotgun (WGS) entry which is preliminary data.</text>
</comment>
<evidence type="ECO:0000313" key="8">
    <source>
        <dbReference type="EMBL" id="TIC30176.1"/>
    </source>
</evidence>
<evidence type="ECO:0000313" key="15">
    <source>
        <dbReference type="Proteomes" id="UP000310708"/>
    </source>
</evidence>
<dbReference type="SUPFAM" id="SSF143575">
    <property type="entry name" value="GAS2 domain-like"/>
    <property type="match status" value="1"/>
</dbReference>
<dbReference type="Pfam" id="PF02187">
    <property type="entry name" value="GAS2"/>
    <property type="match status" value="1"/>
</dbReference>
<evidence type="ECO:0000259" key="5">
    <source>
        <dbReference type="PROSITE" id="PS51460"/>
    </source>
</evidence>
<dbReference type="Pfam" id="PF08580">
    <property type="entry name" value="KAR9"/>
    <property type="match status" value="1"/>
</dbReference>